<evidence type="ECO:0000256" key="4">
    <source>
        <dbReference type="ARBA" id="ARBA00013076"/>
    </source>
</evidence>
<protein>
    <recommendedName>
        <fullName evidence="5">L-lysine N6-monooxygenase MbtG</fullName>
        <ecNumber evidence="4">1.14.13.59</ecNumber>
    </recommendedName>
    <alternativeName>
        <fullName evidence="14">Lysine 6-N-hydroxylase</fullName>
    </alternativeName>
    <alternativeName>
        <fullName evidence="13">Lysine N6-hydroxylase</fullName>
    </alternativeName>
    <alternativeName>
        <fullName evidence="11">Lysine-N-oxygenase</fullName>
    </alternativeName>
    <alternativeName>
        <fullName evidence="12">Mycobactin synthase protein G</fullName>
    </alternativeName>
</protein>
<organism evidence="16 17">
    <name type="scientific">Actinomadura logoneensis</name>
    <dbReference type="NCBI Taxonomy" id="2293572"/>
    <lineage>
        <taxon>Bacteria</taxon>
        <taxon>Bacillati</taxon>
        <taxon>Actinomycetota</taxon>
        <taxon>Actinomycetes</taxon>
        <taxon>Streptosporangiales</taxon>
        <taxon>Thermomonosporaceae</taxon>
        <taxon>Actinomadura</taxon>
    </lineage>
</organism>
<dbReference type="AlphaFoldDB" id="A0A372JRU9"/>
<evidence type="ECO:0000256" key="13">
    <source>
        <dbReference type="ARBA" id="ARBA00032493"/>
    </source>
</evidence>
<evidence type="ECO:0000313" key="17">
    <source>
        <dbReference type="Proteomes" id="UP000261811"/>
    </source>
</evidence>
<keyword evidence="17" id="KW-1185">Reference proteome</keyword>
<evidence type="ECO:0000256" key="3">
    <source>
        <dbReference type="ARBA" id="ARBA00007588"/>
    </source>
</evidence>
<evidence type="ECO:0000256" key="9">
    <source>
        <dbReference type="ARBA" id="ARBA00023002"/>
    </source>
</evidence>
<comment type="pathway">
    <text evidence="2">Siderophore biosynthesis.</text>
</comment>
<dbReference type="InterPro" id="IPR025700">
    <property type="entry name" value="Lys/Orn_oxygenase"/>
</dbReference>
<evidence type="ECO:0000256" key="15">
    <source>
        <dbReference type="ARBA" id="ARBA00048407"/>
    </source>
</evidence>
<evidence type="ECO:0000256" key="10">
    <source>
        <dbReference type="ARBA" id="ARBA00023033"/>
    </source>
</evidence>
<dbReference type="GO" id="GO:0047091">
    <property type="term" value="F:L-lysine 6-monooxygenase (NADPH) activity"/>
    <property type="evidence" value="ECO:0007669"/>
    <property type="project" value="UniProtKB-EC"/>
</dbReference>
<keyword evidence="8" id="KW-0521">NADP</keyword>
<dbReference type="PANTHER" id="PTHR42802">
    <property type="entry name" value="MONOOXYGENASE"/>
    <property type="match status" value="1"/>
</dbReference>
<evidence type="ECO:0000256" key="2">
    <source>
        <dbReference type="ARBA" id="ARBA00004924"/>
    </source>
</evidence>
<name>A0A372JRU9_9ACTN</name>
<reference evidence="16 17" key="1">
    <citation type="submission" date="2018-08" db="EMBL/GenBank/DDBJ databases">
        <title>Actinomadura jelena sp. nov., a novel Actinomycete isolated from soil in Chad.</title>
        <authorList>
            <person name="Shi L."/>
        </authorList>
    </citation>
    <scope>NUCLEOTIDE SEQUENCE [LARGE SCALE GENOMIC DNA]</scope>
    <source>
        <strain evidence="16 17">NEAU-G17</strain>
    </source>
</reference>
<comment type="similarity">
    <text evidence="3">Belongs to the lysine N(6)-hydroxylase/L-ornithine N(5)-oxygenase family.</text>
</comment>
<evidence type="ECO:0000256" key="12">
    <source>
        <dbReference type="ARBA" id="ARBA00031158"/>
    </source>
</evidence>
<sequence length="422" mass="46607">MSEFDIPHHHTVGVGAGPANLSLAALFEAVAPHRLVLLERRPAASWHPQLLLSGVRMQTSWLKDLVSLVDPTHRLSFVNYMVSTGRIYALINAQFNVIPRREYQRYLAWASEQLDGIRYGVQVDEISYGEDVGFSYVSDGRTIARSDHLVLGLGSVPYVPPGLSGIQGDDAFVPEELAARLPAMDRAAPVSVVGGGQTGAECVMELLGAGFTDITWLGRRPWFQPMDDSPPANDFYRPAYVQFLQQVTRETRRRLVEGQTLTGDAITPGILQAIYQANYDGMLRLDRYPLTMRPGRDVTLAERDGDGFVLSATSATGHEKVAARYVVFATGRAFAPPPLAPALTELIDHDDAGQMIVDSDYSLRWKNADRNKIFVQNRARFTHGVADANLTLLPVRAATIINSLFEREVYTVRDAEPSVVWG</sequence>
<keyword evidence="10 16" id="KW-0503">Monooxygenase</keyword>
<dbReference type="Proteomes" id="UP000261811">
    <property type="component" value="Unassembled WGS sequence"/>
</dbReference>
<evidence type="ECO:0000256" key="7">
    <source>
        <dbReference type="ARBA" id="ARBA00022827"/>
    </source>
</evidence>
<comment type="cofactor">
    <cofactor evidence="1">
        <name>FAD</name>
        <dbReference type="ChEBI" id="CHEBI:57692"/>
    </cofactor>
</comment>
<evidence type="ECO:0000256" key="6">
    <source>
        <dbReference type="ARBA" id="ARBA00022630"/>
    </source>
</evidence>
<dbReference type="PANTHER" id="PTHR42802:SF1">
    <property type="entry name" value="L-ORNITHINE N(5)-MONOOXYGENASE"/>
    <property type="match status" value="1"/>
</dbReference>
<evidence type="ECO:0000256" key="14">
    <source>
        <dbReference type="ARBA" id="ARBA00032738"/>
    </source>
</evidence>
<keyword evidence="7" id="KW-0274">FAD</keyword>
<evidence type="ECO:0000313" key="16">
    <source>
        <dbReference type="EMBL" id="RFU42775.1"/>
    </source>
</evidence>
<evidence type="ECO:0000256" key="5">
    <source>
        <dbReference type="ARBA" id="ARBA00016406"/>
    </source>
</evidence>
<proteinExistence type="inferred from homology"/>
<dbReference type="SUPFAM" id="SSF51905">
    <property type="entry name" value="FAD/NAD(P)-binding domain"/>
    <property type="match status" value="2"/>
</dbReference>
<comment type="caution">
    <text evidence="16">The sequence shown here is derived from an EMBL/GenBank/DDBJ whole genome shotgun (WGS) entry which is preliminary data.</text>
</comment>
<dbReference type="EMBL" id="QURH01000099">
    <property type="protein sequence ID" value="RFU42775.1"/>
    <property type="molecule type" value="Genomic_DNA"/>
</dbReference>
<dbReference type="OrthoDB" id="7527071at2"/>
<dbReference type="Gene3D" id="3.50.50.60">
    <property type="entry name" value="FAD/NAD(P)-binding domain"/>
    <property type="match status" value="1"/>
</dbReference>
<keyword evidence="6" id="KW-0285">Flavoprotein</keyword>
<dbReference type="EC" id="1.14.13.59" evidence="4"/>
<dbReference type="Pfam" id="PF13434">
    <property type="entry name" value="Lys_Orn_oxgnase"/>
    <property type="match status" value="1"/>
</dbReference>
<evidence type="ECO:0000256" key="1">
    <source>
        <dbReference type="ARBA" id="ARBA00001974"/>
    </source>
</evidence>
<evidence type="ECO:0000256" key="8">
    <source>
        <dbReference type="ARBA" id="ARBA00022857"/>
    </source>
</evidence>
<keyword evidence="9" id="KW-0560">Oxidoreductase</keyword>
<evidence type="ECO:0000256" key="11">
    <source>
        <dbReference type="ARBA" id="ARBA00029939"/>
    </source>
</evidence>
<dbReference type="InterPro" id="IPR036188">
    <property type="entry name" value="FAD/NAD-bd_sf"/>
</dbReference>
<accession>A0A372JRU9</accession>
<comment type="catalytic activity">
    <reaction evidence="15">
        <text>L-lysine + NADPH + O2 = N(6)-hydroxy-L-lysine + NADP(+) + H2O</text>
        <dbReference type="Rhea" id="RHEA:23228"/>
        <dbReference type="ChEBI" id="CHEBI:15377"/>
        <dbReference type="ChEBI" id="CHEBI:15379"/>
        <dbReference type="ChEBI" id="CHEBI:32551"/>
        <dbReference type="ChEBI" id="CHEBI:57783"/>
        <dbReference type="ChEBI" id="CHEBI:57820"/>
        <dbReference type="ChEBI" id="CHEBI:58349"/>
        <dbReference type="EC" id="1.14.13.59"/>
    </reaction>
</comment>
<gene>
    <name evidence="16" type="ORF">DZF91_04725</name>
</gene>